<reference evidence="7 8" key="1">
    <citation type="submission" date="2019-05" db="EMBL/GenBank/DDBJ databases">
        <title>Draft genomes of bacterial isolates retrieved from different Forrest soils.</title>
        <authorList>
            <person name="Soares-Castro P."/>
            <person name="Santos P.M."/>
        </authorList>
    </citation>
    <scope>NUCLEOTIDE SEQUENCE [LARGE SCALE GENOMIC DNA]</scope>
    <source>
        <strain evidence="7 8">UMG736</strain>
    </source>
</reference>
<comment type="subcellular location">
    <subcellularLocation>
        <location evidence="1">Fimbrium</location>
    </subcellularLocation>
</comment>
<dbReference type="SUPFAM" id="SSF49401">
    <property type="entry name" value="Bacterial adhesins"/>
    <property type="match status" value="1"/>
</dbReference>
<evidence type="ECO:0000256" key="2">
    <source>
        <dbReference type="ARBA" id="ARBA00006671"/>
    </source>
</evidence>
<evidence type="ECO:0000256" key="1">
    <source>
        <dbReference type="ARBA" id="ARBA00004561"/>
    </source>
</evidence>
<keyword evidence="3 5" id="KW-0732">Signal</keyword>
<accession>A0ABD6M1D0</accession>
<evidence type="ECO:0000259" key="6">
    <source>
        <dbReference type="Pfam" id="PF00419"/>
    </source>
</evidence>
<gene>
    <name evidence="7" type="ORF">FCH32_07770</name>
</gene>
<dbReference type="InterPro" id="IPR008966">
    <property type="entry name" value="Adhesion_dom_sf"/>
</dbReference>
<proteinExistence type="inferred from homology"/>
<dbReference type="PANTHER" id="PTHR33420:SF3">
    <property type="entry name" value="FIMBRIAL SUBUNIT ELFA"/>
    <property type="match status" value="1"/>
</dbReference>
<dbReference type="Proteomes" id="UP000729009">
    <property type="component" value="Unassembled WGS sequence"/>
</dbReference>
<comment type="similarity">
    <text evidence="2">Belongs to the fimbrial protein family.</text>
</comment>
<evidence type="ECO:0000256" key="3">
    <source>
        <dbReference type="ARBA" id="ARBA00022729"/>
    </source>
</evidence>
<dbReference type="AlphaFoldDB" id="A0ABD6M1D0"/>
<evidence type="ECO:0000256" key="5">
    <source>
        <dbReference type="SAM" id="SignalP"/>
    </source>
</evidence>
<evidence type="ECO:0000313" key="8">
    <source>
        <dbReference type="Proteomes" id="UP000729009"/>
    </source>
</evidence>
<dbReference type="GO" id="GO:0009289">
    <property type="term" value="C:pilus"/>
    <property type="evidence" value="ECO:0007669"/>
    <property type="project" value="UniProtKB-SubCell"/>
</dbReference>
<evidence type="ECO:0000313" key="7">
    <source>
        <dbReference type="EMBL" id="NTZ50195.1"/>
    </source>
</evidence>
<dbReference type="RefSeq" id="WP_137399700.1">
    <property type="nucleotide sequence ID" value="NZ_SUQN01000003.1"/>
</dbReference>
<dbReference type="InterPro" id="IPR000259">
    <property type="entry name" value="Adhesion_dom_fimbrial"/>
</dbReference>
<organism evidence="7 8">
    <name type="scientific">Citrobacter gillenii</name>
    <dbReference type="NCBI Taxonomy" id="67828"/>
    <lineage>
        <taxon>Bacteria</taxon>
        <taxon>Pseudomonadati</taxon>
        <taxon>Pseudomonadota</taxon>
        <taxon>Gammaproteobacteria</taxon>
        <taxon>Enterobacterales</taxon>
        <taxon>Enterobacteriaceae</taxon>
        <taxon>Citrobacter</taxon>
        <taxon>Citrobacter freundii complex</taxon>
    </lineage>
</organism>
<keyword evidence="8" id="KW-1185">Reference proteome</keyword>
<evidence type="ECO:0000256" key="4">
    <source>
        <dbReference type="ARBA" id="ARBA00023263"/>
    </source>
</evidence>
<dbReference type="Pfam" id="PF00419">
    <property type="entry name" value="Fimbrial"/>
    <property type="match status" value="1"/>
</dbReference>
<comment type="caution">
    <text evidence="7">The sequence shown here is derived from an EMBL/GenBank/DDBJ whole genome shotgun (WGS) entry which is preliminary data.</text>
</comment>
<feature type="domain" description="Fimbrial-type adhesion" evidence="6">
    <location>
        <begin position="207"/>
        <end position="360"/>
    </location>
</feature>
<feature type="chain" id="PRO_5044801934" evidence="5">
    <location>
        <begin position="21"/>
        <end position="361"/>
    </location>
</feature>
<dbReference type="InterPro" id="IPR050263">
    <property type="entry name" value="Bact_Fimbrial_Adh_Pro"/>
</dbReference>
<dbReference type="Gene3D" id="2.60.40.1090">
    <property type="entry name" value="Fimbrial-type adhesion domain"/>
    <property type="match status" value="1"/>
</dbReference>
<sequence length="361" mass="38980">MIKYLLLPVALLALSFNASASTECRLSQSGKSGTMALNGGGTNPISFHYVSDDVSGSIYELTYFDPSLDRDLWTYCNNGKDGVAFYMNTTEASRVNMTDGRALYPTNVDGIYYAVKMYSTGGGGGYFPSSSGGSWVMVDSGSIDYWDSKQMKATVTLYQGSGFAGNVNNVSAITPKDSRTLGQIRIGTADSDDNNPWTINVTPTSFSVPVYAATCTAVSANNGTNNVDFGEIMMSSLRDGYWPYQNFTLQMKYCTNTVWMRFKLTSTASTTNGTGYMLLKNTLSGSNAAKGIGVYVQTNVITREGDGGFKPGAEIWSPMTSVANSLSLDLPFYARIYELDDGSTVTAGEFKAIGTFTIDYF</sequence>
<keyword evidence="4" id="KW-0281">Fimbrium</keyword>
<feature type="signal peptide" evidence="5">
    <location>
        <begin position="1"/>
        <end position="20"/>
    </location>
</feature>
<dbReference type="EMBL" id="SUQN01000003">
    <property type="protein sequence ID" value="NTZ50195.1"/>
    <property type="molecule type" value="Genomic_DNA"/>
</dbReference>
<name>A0ABD6M1D0_9ENTR</name>
<protein>
    <submittedName>
        <fullName evidence="7">Fimbrial protein</fullName>
    </submittedName>
</protein>
<dbReference type="PANTHER" id="PTHR33420">
    <property type="entry name" value="FIMBRIAL SUBUNIT ELFA-RELATED"/>
    <property type="match status" value="1"/>
</dbReference>
<dbReference type="InterPro" id="IPR036937">
    <property type="entry name" value="Adhesion_dom_fimbrial_sf"/>
</dbReference>